<dbReference type="InterPro" id="IPR003607">
    <property type="entry name" value="HD/PDEase_dom"/>
</dbReference>
<dbReference type="CDD" id="cd00077">
    <property type="entry name" value="HDc"/>
    <property type="match status" value="1"/>
</dbReference>
<dbReference type="AlphaFoldDB" id="A0A7V4CLN6"/>
<dbReference type="InterPro" id="IPR052020">
    <property type="entry name" value="Cyclic_di-GMP/3'3'-cGAMP_PDE"/>
</dbReference>
<dbReference type="PROSITE" id="PS51832">
    <property type="entry name" value="HD_GYP"/>
    <property type="match status" value="1"/>
</dbReference>
<dbReference type="Pfam" id="PF13487">
    <property type="entry name" value="HD_5"/>
    <property type="match status" value="1"/>
</dbReference>
<sequence>MKRHVEYGAKILGDLPYFEMARNIALCHHERWDGTGYMSRLKGEEIPIEARIVALVNV</sequence>
<protein>
    <submittedName>
        <fullName evidence="2">HD domain-containing protein</fullName>
    </submittedName>
</protein>
<dbReference type="InterPro" id="IPR037522">
    <property type="entry name" value="HD_GYP_dom"/>
</dbReference>
<dbReference type="SUPFAM" id="SSF109604">
    <property type="entry name" value="HD-domain/PDEase-like"/>
    <property type="match status" value="1"/>
</dbReference>
<dbReference type="PANTHER" id="PTHR45228">
    <property type="entry name" value="CYCLIC DI-GMP PHOSPHODIESTERASE TM_0186-RELATED"/>
    <property type="match status" value="1"/>
</dbReference>
<evidence type="ECO:0000313" key="2">
    <source>
        <dbReference type="EMBL" id="HGQ76576.1"/>
    </source>
</evidence>
<evidence type="ECO:0000259" key="1">
    <source>
        <dbReference type="PROSITE" id="PS51832"/>
    </source>
</evidence>
<proteinExistence type="predicted"/>
<accession>A0A7V4CLN6</accession>
<dbReference type="EMBL" id="DTBH01000034">
    <property type="protein sequence ID" value="HGQ76576.1"/>
    <property type="molecule type" value="Genomic_DNA"/>
</dbReference>
<gene>
    <name evidence="2" type="ORF">ENU12_01340</name>
</gene>
<feature type="domain" description="HD-GYP" evidence="1">
    <location>
        <begin position="1"/>
        <end position="58"/>
    </location>
</feature>
<comment type="caution">
    <text evidence="2">The sequence shown here is derived from an EMBL/GenBank/DDBJ whole genome shotgun (WGS) entry which is preliminary data.</text>
</comment>
<name>A0A7V4CLN6_FERPE</name>
<dbReference type="Gene3D" id="1.10.3210.10">
    <property type="entry name" value="Hypothetical protein af1432"/>
    <property type="match status" value="1"/>
</dbReference>
<organism evidence="2">
    <name type="scientific">Fervidobacterium pennivorans</name>
    <dbReference type="NCBI Taxonomy" id="93466"/>
    <lineage>
        <taxon>Bacteria</taxon>
        <taxon>Thermotogati</taxon>
        <taxon>Thermotogota</taxon>
        <taxon>Thermotogae</taxon>
        <taxon>Thermotogales</taxon>
        <taxon>Fervidobacteriaceae</taxon>
        <taxon>Fervidobacterium</taxon>
    </lineage>
</organism>
<reference evidence="2" key="1">
    <citation type="journal article" date="2020" name="mSystems">
        <title>Genome- and Community-Level Interaction Insights into Carbon Utilization and Element Cycling Functions of Hydrothermarchaeota in Hydrothermal Sediment.</title>
        <authorList>
            <person name="Zhou Z."/>
            <person name="Liu Y."/>
            <person name="Xu W."/>
            <person name="Pan J."/>
            <person name="Luo Z.H."/>
            <person name="Li M."/>
        </authorList>
    </citation>
    <scope>NUCLEOTIDE SEQUENCE [LARGE SCALE GENOMIC DNA]</scope>
    <source>
        <strain evidence="2">SpSt-640</strain>
    </source>
</reference>